<feature type="compositionally biased region" description="Basic and acidic residues" evidence="1">
    <location>
        <begin position="9"/>
        <end position="18"/>
    </location>
</feature>
<reference evidence="2" key="1">
    <citation type="submission" date="2019-08" db="EMBL/GenBank/DDBJ databases">
        <authorList>
            <person name="Kucharzyk K."/>
            <person name="Murdoch R.W."/>
            <person name="Higgins S."/>
            <person name="Loffler F."/>
        </authorList>
    </citation>
    <scope>NUCLEOTIDE SEQUENCE</scope>
</reference>
<sequence>MEENAPGRCEGDIRRKAGQEIGGDGHGSSLRRNRSAEDGAGLVEKKMQTSHLMRRDG</sequence>
<proteinExistence type="predicted"/>
<protein>
    <submittedName>
        <fullName evidence="2">Uncharacterized protein</fullName>
    </submittedName>
</protein>
<feature type="region of interest" description="Disordered" evidence="1">
    <location>
        <begin position="1"/>
        <end position="57"/>
    </location>
</feature>
<gene>
    <name evidence="2" type="ORF">SDC9_118483</name>
</gene>
<dbReference type="AlphaFoldDB" id="A0A645C2D8"/>
<name>A0A645C2D8_9ZZZZ</name>
<dbReference type="EMBL" id="VSSQ01024164">
    <property type="protein sequence ID" value="MPM71518.1"/>
    <property type="molecule type" value="Genomic_DNA"/>
</dbReference>
<feature type="compositionally biased region" description="Basic and acidic residues" evidence="1">
    <location>
        <begin position="43"/>
        <end position="57"/>
    </location>
</feature>
<organism evidence="2">
    <name type="scientific">bioreactor metagenome</name>
    <dbReference type="NCBI Taxonomy" id="1076179"/>
    <lineage>
        <taxon>unclassified sequences</taxon>
        <taxon>metagenomes</taxon>
        <taxon>ecological metagenomes</taxon>
    </lineage>
</organism>
<accession>A0A645C2D8</accession>
<evidence type="ECO:0000256" key="1">
    <source>
        <dbReference type="SAM" id="MobiDB-lite"/>
    </source>
</evidence>
<evidence type="ECO:0000313" key="2">
    <source>
        <dbReference type="EMBL" id="MPM71518.1"/>
    </source>
</evidence>
<comment type="caution">
    <text evidence="2">The sequence shown here is derived from an EMBL/GenBank/DDBJ whole genome shotgun (WGS) entry which is preliminary data.</text>
</comment>